<dbReference type="EMBL" id="NWSH01000004">
    <property type="protein sequence ID" value="PCG81013.1"/>
    <property type="molecule type" value="Genomic_DNA"/>
</dbReference>
<organism evidence="1">
    <name type="scientific">Heliothis virescens</name>
    <name type="common">Tobacco budworm moth</name>
    <dbReference type="NCBI Taxonomy" id="7102"/>
    <lineage>
        <taxon>Eukaryota</taxon>
        <taxon>Metazoa</taxon>
        <taxon>Ecdysozoa</taxon>
        <taxon>Arthropoda</taxon>
        <taxon>Hexapoda</taxon>
        <taxon>Insecta</taxon>
        <taxon>Pterygota</taxon>
        <taxon>Neoptera</taxon>
        <taxon>Endopterygota</taxon>
        <taxon>Lepidoptera</taxon>
        <taxon>Glossata</taxon>
        <taxon>Ditrysia</taxon>
        <taxon>Noctuoidea</taxon>
        <taxon>Noctuidae</taxon>
        <taxon>Heliothinae</taxon>
        <taxon>Heliothis</taxon>
    </lineage>
</organism>
<reference evidence="1" key="1">
    <citation type="submission" date="2017-09" db="EMBL/GenBank/DDBJ databases">
        <title>Contemporary evolution of a Lepidopteran species, Heliothis virescens, in response to modern agricultural practices.</title>
        <authorList>
            <person name="Fritz M.L."/>
            <person name="Deyonke A.M."/>
            <person name="Papanicolaou A."/>
            <person name="Micinski S."/>
            <person name="Westbrook J."/>
            <person name="Gould F."/>
        </authorList>
    </citation>
    <scope>NUCLEOTIDE SEQUENCE [LARGE SCALE GENOMIC DNA]</scope>
    <source>
        <strain evidence="1">HvINT-</strain>
        <tissue evidence="1">Whole body</tissue>
    </source>
</reference>
<name>A0A2A4KB39_HELVI</name>
<accession>A0A2A4KB39</accession>
<comment type="caution">
    <text evidence="1">The sequence shown here is derived from an EMBL/GenBank/DDBJ whole genome shotgun (WGS) entry which is preliminary data.</text>
</comment>
<evidence type="ECO:0008006" key="2">
    <source>
        <dbReference type="Google" id="ProtNLM"/>
    </source>
</evidence>
<gene>
    <name evidence="1" type="ORF">B5V51_6800</name>
</gene>
<sequence>MRPSLMRLRFRILALSDAQDRRRRLVAQRRKMRAMNRATLDAIVEIPDAEFIRTFRLGKSDVTELLTPLLNNQRRKHAISPNLKILIALSFYATGSNPILVGQSALPNVSQTIVSRVVRQVDIPDAEFIRTFRLGKSDVRALTELLTPLLNNQCRKHAISPNLKVRNLNVPRKSHLQLLQKIQKGYLEVNMWLTLKLAQLEIPMQMKQILIALSFYATGSSPTLIGQSDSGYPLRTTMMTPILNTVEGTPEHYYYQLHVTARNTHRALYRRRARHYAPVTAGKIVNAFCVLHNMANKKRLSVPSLTPAEEAFTQRQRPVTVDAVNEEEIGAQTSQRANPDLQQGRQLQRALIESLWRERQN</sequence>
<dbReference type="STRING" id="7102.A0A2A4KB39"/>
<evidence type="ECO:0000313" key="1">
    <source>
        <dbReference type="EMBL" id="PCG81013.1"/>
    </source>
</evidence>
<dbReference type="AlphaFoldDB" id="A0A2A4KB39"/>
<protein>
    <recommendedName>
        <fullName evidence="2">DDE Tnp4 domain-containing protein</fullName>
    </recommendedName>
</protein>
<proteinExistence type="predicted"/>